<keyword evidence="5 9" id="KW-1133">Transmembrane helix</keyword>
<evidence type="ECO:0000256" key="4">
    <source>
        <dbReference type="ARBA" id="ARBA00022692"/>
    </source>
</evidence>
<dbReference type="Pfam" id="PF00361">
    <property type="entry name" value="Proton_antipo_M"/>
    <property type="match status" value="1"/>
</dbReference>
<accession>A0A069RCD0</accession>
<evidence type="ECO:0000256" key="2">
    <source>
        <dbReference type="ARBA" id="ARBA00008483"/>
    </source>
</evidence>
<evidence type="ECO:0000256" key="7">
    <source>
        <dbReference type="ARBA" id="ARBA00023136"/>
    </source>
</evidence>
<evidence type="ECO:0000256" key="5">
    <source>
        <dbReference type="ARBA" id="ARBA00022989"/>
    </source>
</evidence>
<keyword evidence="6 12" id="KW-0560">Oxidoreductase</keyword>
<dbReference type="PANTHER" id="PTHR42682">
    <property type="entry name" value="HYDROGENASE-4 COMPONENT F"/>
    <property type="match status" value="1"/>
</dbReference>
<keyword evidence="4 8" id="KW-0812">Transmembrane</keyword>
<evidence type="ECO:0000313" key="13">
    <source>
        <dbReference type="Proteomes" id="UP000027946"/>
    </source>
</evidence>
<dbReference type="Pfam" id="PF00662">
    <property type="entry name" value="Proton_antipo_N"/>
    <property type="match status" value="1"/>
</dbReference>
<feature type="transmembrane region" description="Helical" evidence="9">
    <location>
        <begin position="75"/>
        <end position="96"/>
    </location>
</feature>
<dbReference type="PANTHER" id="PTHR42682:SF4">
    <property type="entry name" value="NADH-UBIQUINONE_PLASTOQUINONE"/>
    <property type="match status" value="1"/>
</dbReference>
<keyword evidence="7 9" id="KW-0472">Membrane</keyword>
<comment type="subcellular location">
    <subcellularLocation>
        <location evidence="1">Cell membrane</location>
        <topology evidence="1">Multi-pass membrane protein</topology>
    </subcellularLocation>
    <subcellularLocation>
        <location evidence="8">Membrane</location>
        <topology evidence="8">Multi-pass membrane protein</topology>
    </subcellularLocation>
</comment>
<evidence type="ECO:0000259" key="11">
    <source>
        <dbReference type="Pfam" id="PF00662"/>
    </source>
</evidence>
<feature type="domain" description="NADH:quinone oxidoreductase/Mrp antiporter transmembrane" evidence="10">
    <location>
        <begin position="125"/>
        <end position="419"/>
    </location>
</feature>
<dbReference type="InterPro" id="IPR001516">
    <property type="entry name" value="Proton_antipo_N"/>
</dbReference>
<feature type="transmembrane region" description="Helical" evidence="9">
    <location>
        <begin position="406"/>
        <end position="432"/>
    </location>
</feature>
<feature type="transmembrane region" description="Helical" evidence="9">
    <location>
        <begin position="362"/>
        <end position="386"/>
    </location>
</feature>
<dbReference type="InterPro" id="IPR052175">
    <property type="entry name" value="ComplexI-like_HydComp"/>
</dbReference>
<evidence type="ECO:0000256" key="1">
    <source>
        <dbReference type="ARBA" id="ARBA00004651"/>
    </source>
</evidence>
<feature type="transmembrane region" description="Helical" evidence="9">
    <location>
        <begin position="108"/>
        <end position="135"/>
    </location>
</feature>
<comment type="similarity">
    <text evidence="2">Belongs to the CPA3 antiporters (TC 2.A.63) subunit A family.</text>
</comment>
<feature type="domain" description="NADH-Ubiquinone oxidoreductase (complex I) chain 5 N-terminal" evidence="11">
    <location>
        <begin position="67"/>
        <end position="109"/>
    </location>
</feature>
<evidence type="ECO:0000256" key="8">
    <source>
        <dbReference type="RuleBase" id="RU000320"/>
    </source>
</evidence>
<organism evidence="12 13">
    <name type="scientific">Peptoclostridium litorale DSM 5388</name>
    <dbReference type="NCBI Taxonomy" id="1121324"/>
    <lineage>
        <taxon>Bacteria</taxon>
        <taxon>Bacillati</taxon>
        <taxon>Bacillota</taxon>
        <taxon>Clostridia</taxon>
        <taxon>Peptostreptococcales</taxon>
        <taxon>Peptoclostridiaceae</taxon>
        <taxon>Peptoclostridium</taxon>
    </lineage>
</organism>
<feature type="transmembrane region" description="Helical" evidence="9">
    <location>
        <begin position="240"/>
        <end position="262"/>
    </location>
</feature>
<dbReference type="Proteomes" id="UP000027946">
    <property type="component" value="Unassembled WGS sequence"/>
</dbReference>
<dbReference type="eggNOG" id="COG1009">
    <property type="taxonomic scope" value="Bacteria"/>
</dbReference>
<proteinExistence type="inferred from homology"/>
<dbReference type="GO" id="GO:0005886">
    <property type="term" value="C:plasma membrane"/>
    <property type="evidence" value="ECO:0007669"/>
    <property type="project" value="UniProtKB-SubCell"/>
</dbReference>
<feature type="transmembrane region" description="Helical" evidence="9">
    <location>
        <begin position="32"/>
        <end position="54"/>
    </location>
</feature>
<evidence type="ECO:0000256" key="9">
    <source>
        <dbReference type="SAM" id="Phobius"/>
    </source>
</evidence>
<dbReference type="OrthoDB" id="1745654at2"/>
<dbReference type="AlphaFoldDB" id="A0A069RCD0"/>
<comment type="caution">
    <text evidence="12">The sequence shown here is derived from an EMBL/GenBank/DDBJ whole genome shotgun (WGS) entry which is preliminary data.</text>
</comment>
<evidence type="ECO:0000256" key="3">
    <source>
        <dbReference type="ARBA" id="ARBA00022475"/>
    </source>
</evidence>
<feature type="transmembrane region" description="Helical" evidence="9">
    <location>
        <begin position="301"/>
        <end position="319"/>
    </location>
</feature>
<evidence type="ECO:0000256" key="6">
    <source>
        <dbReference type="ARBA" id="ARBA00023002"/>
    </source>
</evidence>
<evidence type="ECO:0000313" key="12">
    <source>
        <dbReference type="EMBL" id="KDR94438.1"/>
    </source>
</evidence>
<dbReference type="GO" id="GO:0016491">
    <property type="term" value="F:oxidoreductase activity"/>
    <property type="evidence" value="ECO:0007669"/>
    <property type="project" value="UniProtKB-KW"/>
</dbReference>
<dbReference type="STRING" id="1121324.CLIT_20c00830"/>
<feature type="transmembrane region" description="Helical" evidence="9">
    <location>
        <begin position="331"/>
        <end position="350"/>
    </location>
</feature>
<gene>
    <name evidence="12" type="primary">nuoN2</name>
    <name evidence="12" type="ORF">CLIT_20c00830</name>
</gene>
<feature type="transmembrane region" description="Helical" evidence="9">
    <location>
        <begin position="201"/>
        <end position="220"/>
    </location>
</feature>
<dbReference type="PRINTS" id="PR01434">
    <property type="entry name" value="NADHDHGNASE5"/>
</dbReference>
<dbReference type="InterPro" id="IPR001750">
    <property type="entry name" value="ND/Mrp_TM"/>
</dbReference>
<dbReference type="EMBL" id="JJMM01000020">
    <property type="protein sequence ID" value="KDR94438.1"/>
    <property type="molecule type" value="Genomic_DNA"/>
</dbReference>
<keyword evidence="13" id="KW-1185">Reference proteome</keyword>
<feature type="transmembrane region" description="Helical" evidence="9">
    <location>
        <begin position="161"/>
        <end position="181"/>
    </location>
</feature>
<sequence length="486" mass="53308">MKNMLFILPVIMPFLFSALISSKKFEEKKVRNVVVGIAVISNLAVLLLALYTGAEKKIEILRLNEFIHIYFNVDKLGVLFAVMASCLWVFTAFYAMGYMEHESGQKRFFAFFTATLGITMGIAFSGSLLTLYLFYEMLTLSTFPLVIHSQNKESFESGRKYLIYSFGGAALVFFGMILFHSANPSLDFNAYGIDYSSKDKLILTASFLMMFVGFGVKAALVPLHSWLPAAMVAPTPVSSLLHAVAVVKSGVFSIIRVCYFVFGANTVMNIKGHLYAGVFIALTILMGSFLALTHDNLKKRLAYSTISQLGYILLGVFMLNEKALEGGLLHLVNHAIIKIVLFFCAGAIYVKSHKKNISELKGVGKAMPVTMACFAIASISLIGIPPTSGFVSKWYLALGSLGAGRVWFAVILLLSAVLTAAYLMPIIIMAFFSEESGGRSHPVEKMEVDGKMLAPIVILTGIIVFTSIFPAVVLDFIESIVSDIRF</sequence>
<dbReference type="RefSeq" id="WP_052636292.1">
    <property type="nucleotide sequence ID" value="NZ_FSRH01000012.1"/>
</dbReference>
<reference evidence="12 13" key="1">
    <citation type="submission" date="2014-03" db="EMBL/GenBank/DDBJ databases">
        <title>Genome sequence of Clostridium litorale W6, DSM 5388.</title>
        <authorList>
            <person name="Poehlein A."/>
            <person name="Jagirdar A."/>
            <person name="Khonsari B."/>
            <person name="Chibani C.M."/>
            <person name="Gutierrez Gutierrez D.A."/>
            <person name="Davydova E."/>
            <person name="Alghaithi H.S."/>
            <person name="Nair K.P."/>
            <person name="Dhamotharan K."/>
            <person name="Chandran L."/>
            <person name="G W."/>
            <person name="Daniel R."/>
        </authorList>
    </citation>
    <scope>NUCLEOTIDE SEQUENCE [LARGE SCALE GENOMIC DNA]</scope>
    <source>
        <strain evidence="12 13">W6</strain>
    </source>
</reference>
<keyword evidence="3" id="KW-1003">Cell membrane</keyword>
<dbReference type="EC" id="1.6.99.5" evidence="12"/>
<feature type="transmembrane region" description="Helical" evidence="9">
    <location>
        <begin position="453"/>
        <end position="477"/>
    </location>
</feature>
<name>A0A069RCD0_PEPLI</name>
<feature type="transmembrane region" description="Helical" evidence="9">
    <location>
        <begin position="274"/>
        <end position="292"/>
    </location>
</feature>
<evidence type="ECO:0000259" key="10">
    <source>
        <dbReference type="Pfam" id="PF00361"/>
    </source>
</evidence>
<protein>
    <submittedName>
        <fullName evidence="12">NADH-quinone oxidoreductase subunit N</fullName>
        <ecNumber evidence="12">1.6.99.5</ecNumber>
    </submittedName>
</protein>